<evidence type="ECO:0000313" key="3">
    <source>
        <dbReference type="Proteomes" id="UP000242287"/>
    </source>
</evidence>
<evidence type="ECO:0000313" key="2">
    <source>
        <dbReference type="EMBL" id="PFH47267.1"/>
    </source>
</evidence>
<sequence length="124" mass="12494">MKRPSTPPPNGQLSLGEEMASMPMNKKMKTDEGGESGVGNGDGNGGDGIGEVGVVEAEGEGGAEKERGWIRVEKRKEKKRVRKGVSMGEGGSGSRNSVGGSRASDQGAVVGKGNALAAVAGLVV</sequence>
<gene>
    <name evidence="2" type="ORF">AMATHDRAFT_6933</name>
</gene>
<feature type="compositionally biased region" description="Pro residues" evidence="1">
    <location>
        <begin position="1"/>
        <end position="10"/>
    </location>
</feature>
<feature type="compositionally biased region" description="Basic and acidic residues" evidence="1">
    <location>
        <begin position="62"/>
        <end position="75"/>
    </location>
</feature>
<dbReference type="Proteomes" id="UP000242287">
    <property type="component" value="Unassembled WGS sequence"/>
</dbReference>
<evidence type="ECO:0000256" key="1">
    <source>
        <dbReference type="SAM" id="MobiDB-lite"/>
    </source>
</evidence>
<proteinExistence type="predicted"/>
<dbReference type="EMBL" id="KZ302123">
    <property type="protein sequence ID" value="PFH47267.1"/>
    <property type="molecule type" value="Genomic_DNA"/>
</dbReference>
<feature type="region of interest" description="Disordered" evidence="1">
    <location>
        <begin position="1"/>
        <end position="111"/>
    </location>
</feature>
<accession>A0A2A9NG86</accession>
<name>A0A2A9NG86_9AGAR</name>
<dbReference type="AlphaFoldDB" id="A0A2A9NG86"/>
<protein>
    <submittedName>
        <fullName evidence="2">Uncharacterized protein</fullName>
    </submittedName>
</protein>
<reference evidence="2 3" key="1">
    <citation type="submission" date="2014-02" db="EMBL/GenBank/DDBJ databases">
        <title>Transposable element dynamics among asymbiotic and ectomycorrhizal Amanita fungi.</title>
        <authorList>
            <consortium name="DOE Joint Genome Institute"/>
            <person name="Hess J."/>
            <person name="Skrede I."/>
            <person name="Wolfe B."/>
            <person name="LaButti K."/>
            <person name="Ohm R.A."/>
            <person name="Grigoriev I.V."/>
            <person name="Pringle A."/>
        </authorList>
    </citation>
    <scope>NUCLEOTIDE SEQUENCE [LARGE SCALE GENOMIC DNA]</scope>
    <source>
        <strain evidence="2 3">SKay4041</strain>
    </source>
</reference>
<feature type="compositionally biased region" description="Low complexity" evidence="1">
    <location>
        <begin position="94"/>
        <end position="111"/>
    </location>
</feature>
<keyword evidence="3" id="KW-1185">Reference proteome</keyword>
<feature type="compositionally biased region" description="Gly residues" evidence="1">
    <location>
        <begin position="35"/>
        <end position="51"/>
    </location>
</feature>
<organism evidence="2 3">
    <name type="scientific">Amanita thiersii Skay4041</name>
    <dbReference type="NCBI Taxonomy" id="703135"/>
    <lineage>
        <taxon>Eukaryota</taxon>
        <taxon>Fungi</taxon>
        <taxon>Dikarya</taxon>
        <taxon>Basidiomycota</taxon>
        <taxon>Agaricomycotina</taxon>
        <taxon>Agaricomycetes</taxon>
        <taxon>Agaricomycetidae</taxon>
        <taxon>Agaricales</taxon>
        <taxon>Pluteineae</taxon>
        <taxon>Amanitaceae</taxon>
        <taxon>Amanita</taxon>
    </lineage>
</organism>